<evidence type="ECO:0000256" key="4">
    <source>
        <dbReference type="ARBA" id="ARBA00022898"/>
    </source>
</evidence>
<dbReference type="Gene3D" id="3.40.50.1100">
    <property type="match status" value="2"/>
</dbReference>
<keyword evidence="9" id="KW-1185">Reference proteome</keyword>
<dbReference type="GO" id="GO:0016765">
    <property type="term" value="F:transferase activity, transferring alkyl or aryl (other than methyl) groups"/>
    <property type="evidence" value="ECO:0007669"/>
    <property type="project" value="UniProtKB-ARBA"/>
</dbReference>
<feature type="domain" description="Tryptophan synthase beta chain-like PALP" evidence="7">
    <location>
        <begin position="4"/>
        <end position="299"/>
    </location>
</feature>
<dbReference type="CDD" id="cd01561">
    <property type="entry name" value="CBS_like"/>
    <property type="match status" value="1"/>
</dbReference>
<keyword evidence="3" id="KW-0808">Transferase</keyword>
<dbReference type="PANTHER" id="PTHR10314">
    <property type="entry name" value="CYSTATHIONINE BETA-SYNTHASE"/>
    <property type="match status" value="1"/>
</dbReference>
<keyword evidence="5" id="KW-0809">Transit peptide</keyword>
<protein>
    <submittedName>
        <fullName evidence="8">Cysteine synthase A</fullName>
    </submittedName>
</protein>
<gene>
    <name evidence="8" type="ORF">GT348_01790</name>
</gene>
<organism evidence="8 9">
    <name type="scientific">Aristophania vespae</name>
    <dbReference type="NCBI Taxonomy" id="2697033"/>
    <lineage>
        <taxon>Bacteria</taxon>
        <taxon>Pseudomonadati</taxon>
        <taxon>Pseudomonadota</taxon>
        <taxon>Alphaproteobacteria</taxon>
        <taxon>Acetobacterales</taxon>
        <taxon>Acetobacteraceae</taxon>
        <taxon>Aristophania</taxon>
    </lineage>
</organism>
<dbReference type="InterPro" id="IPR001216">
    <property type="entry name" value="P-phosphate_BS"/>
</dbReference>
<evidence type="ECO:0000313" key="8">
    <source>
        <dbReference type="EMBL" id="QHI96341.1"/>
    </source>
</evidence>
<dbReference type="FunFam" id="3.40.50.1100:FF:000011">
    <property type="entry name" value="Cysteine synthase (o-acetylserine)"/>
    <property type="match status" value="1"/>
</dbReference>
<comment type="pathway">
    <text evidence="6">Amino-acid biosynthesis.</text>
</comment>
<dbReference type="Proteomes" id="UP000463975">
    <property type="component" value="Chromosome"/>
</dbReference>
<dbReference type="InterPro" id="IPR036052">
    <property type="entry name" value="TrpB-like_PALP_sf"/>
</dbReference>
<dbReference type="SUPFAM" id="SSF53686">
    <property type="entry name" value="Tryptophan synthase beta subunit-like PLP-dependent enzymes"/>
    <property type="match status" value="1"/>
</dbReference>
<dbReference type="NCBIfam" id="NF007989">
    <property type="entry name" value="PRK10717.1"/>
    <property type="match status" value="1"/>
</dbReference>
<dbReference type="KEGG" id="bomb:GT348_01790"/>
<evidence type="ECO:0000259" key="7">
    <source>
        <dbReference type="Pfam" id="PF00291"/>
    </source>
</evidence>
<evidence type="ECO:0000256" key="1">
    <source>
        <dbReference type="ARBA" id="ARBA00001933"/>
    </source>
</evidence>
<dbReference type="PROSITE" id="PS00901">
    <property type="entry name" value="CYS_SYNTHASE"/>
    <property type="match status" value="1"/>
</dbReference>
<evidence type="ECO:0000256" key="6">
    <source>
        <dbReference type="ARBA" id="ARBA00029440"/>
    </source>
</evidence>
<dbReference type="EMBL" id="CP047652">
    <property type="protein sequence ID" value="QHI96341.1"/>
    <property type="molecule type" value="Genomic_DNA"/>
</dbReference>
<evidence type="ECO:0000256" key="5">
    <source>
        <dbReference type="ARBA" id="ARBA00022946"/>
    </source>
</evidence>
<proteinExistence type="predicted"/>
<name>A0A6P1NNB6_9PROT</name>
<sequence>MIEAIGNTPLIRLKHASEATGCEIYGKAEFMNPGGSVKDRAALAIIKDAFARGALKEGGTVVEGTAGNTGIGLTLVAQAMGCKAVIVVPETQSREKLDFLRMIGADLRLVPAKPYRDPGNYVHVSQRLAQEMGAFWANQFDNTANREGHRHSTAPEIWAQLDGKIDAFTCSCGTGGTLAGVALGLRDLAQKANVKAPEIVLADPEGSGLYGWVKDNDLSVQGSSITEGIGQSRITANLDGSAPDHAERISDSEALEEIFRLTQEEGLSVGGSSGINVASAIRTARRLGPGHHIVTILSDGGARYQSKLFNPEFLKSKNLPTPPWM</sequence>
<dbReference type="GO" id="GO:0006535">
    <property type="term" value="P:cysteine biosynthetic process from serine"/>
    <property type="evidence" value="ECO:0007669"/>
    <property type="project" value="InterPro"/>
</dbReference>
<comment type="cofactor">
    <cofactor evidence="1">
        <name>pyridoxal 5'-phosphate</name>
        <dbReference type="ChEBI" id="CHEBI:597326"/>
    </cofactor>
</comment>
<dbReference type="Pfam" id="PF00291">
    <property type="entry name" value="PALP"/>
    <property type="match status" value="1"/>
</dbReference>
<dbReference type="AlphaFoldDB" id="A0A6P1NNB6"/>
<evidence type="ECO:0000313" key="9">
    <source>
        <dbReference type="Proteomes" id="UP000463975"/>
    </source>
</evidence>
<reference evidence="8 9" key="1">
    <citation type="submission" date="2020-01" db="EMBL/GenBank/DDBJ databases">
        <title>Genome sequencing of strain KACC 21507.</title>
        <authorList>
            <person name="Heo J."/>
            <person name="Kim S.-J."/>
            <person name="Kim J.-S."/>
            <person name="Hong S.-B."/>
            <person name="Kwon S.-W."/>
        </authorList>
    </citation>
    <scope>NUCLEOTIDE SEQUENCE [LARGE SCALE GENOMIC DNA]</scope>
    <source>
        <strain evidence="8 9">KACC 21507</strain>
    </source>
</reference>
<evidence type="ECO:0000256" key="2">
    <source>
        <dbReference type="ARBA" id="ARBA00022605"/>
    </source>
</evidence>
<accession>A0A6P1NNB6</accession>
<keyword evidence="4" id="KW-0663">Pyridoxal phosphate</keyword>
<evidence type="ECO:0000256" key="3">
    <source>
        <dbReference type="ARBA" id="ARBA00022679"/>
    </source>
</evidence>
<dbReference type="InterPro" id="IPR050214">
    <property type="entry name" value="Cys_Synth/Cystath_Beta-Synth"/>
</dbReference>
<keyword evidence="2" id="KW-0028">Amino-acid biosynthesis</keyword>
<dbReference type="InterPro" id="IPR001926">
    <property type="entry name" value="TrpB-like_PALP"/>
</dbReference>